<accession>I3Z658</accession>
<dbReference type="OrthoDB" id="9768177at2"/>
<reference evidence="4" key="1">
    <citation type="submission" date="2012-06" db="EMBL/GenBank/DDBJ databases">
        <title>The complete genome of Belliella baltica DSM 15883.</title>
        <authorList>
            <person name="Lucas S."/>
            <person name="Copeland A."/>
            <person name="Lapidus A."/>
            <person name="Goodwin L."/>
            <person name="Pitluck S."/>
            <person name="Peters L."/>
            <person name="Mikhailova N."/>
            <person name="Davenport K."/>
            <person name="Kyrpides N."/>
            <person name="Mavromatis K."/>
            <person name="Pagani I."/>
            <person name="Ivanova N."/>
            <person name="Ovchinnikova G."/>
            <person name="Zeytun A."/>
            <person name="Detter J.C."/>
            <person name="Han C."/>
            <person name="Land M."/>
            <person name="Hauser L."/>
            <person name="Markowitz V."/>
            <person name="Cheng J.-F."/>
            <person name="Hugenholtz P."/>
            <person name="Woyke T."/>
            <person name="Wu D."/>
            <person name="Tindall B."/>
            <person name="Pomrenke H."/>
            <person name="Brambilla E."/>
            <person name="Klenk H.-P."/>
            <person name="Eisen J.A."/>
        </authorList>
    </citation>
    <scope>NUCLEOTIDE SEQUENCE [LARGE SCALE GENOMIC DNA]</scope>
    <source>
        <strain evidence="4">DSM 15883 / CIP 108006 / LMG 21964 / BA134</strain>
    </source>
</reference>
<dbReference type="InterPro" id="IPR039426">
    <property type="entry name" value="TonB-dep_rcpt-like"/>
</dbReference>
<keyword evidence="4" id="KW-1185">Reference proteome</keyword>
<keyword evidence="1" id="KW-0472">Membrane</keyword>
<dbReference type="NCBIfam" id="TIGR04056">
    <property type="entry name" value="OMP_RagA_SusC"/>
    <property type="match status" value="1"/>
</dbReference>
<keyword evidence="1" id="KW-0813">Transport</keyword>
<dbReference type="FunFam" id="2.60.40.1120:FF:000003">
    <property type="entry name" value="Outer membrane protein Omp121"/>
    <property type="match status" value="1"/>
</dbReference>
<dbReference type="GO" id="GO:0009279">
    <property type="term" value="C:cell outer membrane"/>
    <property type="evidence" value="ECO:0007669"/>
    <property type="project" value="UniProtKB-SubCell"/>
</dbReference>
<dbReference type="PROSITE" id="PS52016">
    <property type="entry name" value="TONB_DEPENDENT_REC_3"/>
    <property type="match status" value="1"/>
</dbReference>
<name>I3Z658_BELBD</name>
<comment type="subcellular location">
    <subcellularLocation>
        <location evidence="1">Cell outer membrane</location>
        <topology evidence="1">Multi-pass membrane protein</topology>
    </subcellularLocation>
</comment>
<dbReference type="NCBIfam" id="TIGR04057">
    <property type="entry name" value="SusC_RagA_signa"/>
    <property type="match status" value="1"/>
</dbReference>
<dbReference type="STRING" id="866536.Belba_2159"/>
<dbReference type="InterPro" id="IPR023996">
    <property type="entry name" value="TonB-dep_OMP_SusC/RagA"/>
</dbReference>
<dbReference type="eggNOG" id="COG4206">
    <property type="taxonomic scope" value="Bacteria"/>
</dbReference>
<sequence>MDIHLLRRFFFLLRSVTYVLVAQLIFSSVLPLHARDSKGMGADEFLDSSSTGSNYVHGELRQEAKLEVTQEKSDSKISNEKLEKSSVKAVSGSQSIIEELAEENKFLFNKNGSKNLSSDSNSNVSSEASLAQITGVVTDGRDGLPIPGVTVLVKGTTRGVATDLDGKYSLDVQPGEVLIFSFIGFKSSEVLVSENKTVYNVVLNEDQTSLEEVVIIGYGEQRKETLIGAVSQTNSATLQRTGGVSSLGAALTGNLPGLITTASSGMPGDETPQIFIRGQNSWNGNSPFILVDGVERPEFFNQMDIGSVESISVLKDASATAVFGSRGANGVIIVTTKRGKEGKAEIVARVNATVKAPSKLPGKMDAYDAIGIRNQAIERELSVSPQAWSQMIPQGIREKYRNPANLAEAERYPNIDWQDYLFKDYAMAYNANVSISGGTKLTKYFASFDFQNEGDLFKQIENDRGYQPGYNYNRLNFRNNLDFQLTSTTQLKINLGGIYGVRKTPWQGGNDANFWRAAYRNPPDAFVPRYSNGLWGYYPLDDYGAINSARVLAIGGVENITTTSLSTNLVLEQDLKMITEGLTFRATMAVDNTFTEVGRGVNDLFNDTEQMWIDPVTGRQNFKNNFDNSNFDFFQPIAWTTQGGNVQGAQRRMFYQGQLNYVKTINDDHNINLMGLFSRQEDAIGNIIPSYREDWVFRTVYDYKRKYLVEYNGAYNGSEKFGVDYRFAFFSSGGLGWVVSEENFMKQISAIDFLKVAASYGQVGDDNIGSRFLYMNQWAFGGNSRLNTIGWRDGYSPYTWYREQVIGNPSVRWETVYKYNLKTEFSLFDGMLDGSFDIFKDDRVDILMAGDRSIPSYFGANAPAANLGRVTTTGYEVELGFNRVLRNGIRVWADLAVTRAIDVVINRDDPEFLVDYQKQAGYQLGQYRSLLDMGYYNSWDELYASTPYNTNNASKLPGGYLIADFNGDGIIDAFDSAPYGFSGVPQNTYNANIGMEWKGVSFFVQLYGVNNVTRDVPFTNLDGQRNLVYEEGTYWSKDNPEAGTPLPVWLTPVSYYYGTRYLYDGSYLRIKNAELAYTLKPEQANKIGLGGMRVFLNGNNLLVWSKMPDDRESNFGVGASFEGGYPMVRRINLGLTMTF</sequence>
<dbReference type="SUPFAM" id="SSF56935">
    <property type="entry name" value="Porins"/>
    <property type="match status" value="1"/>
</dbReference>
<keyword evidence="1" id="KW-1134">Transmembrane beta strand</keyword>
<dbReference type="PATRIC" id="fig|866536.3.peg.2224"/>
<dbReference type="AlphaFoldDB" id="I3Z658"/>
<dbReference type="InterPro" id="IPR023997">
    <property type="entry name" value="TonB-dep_OMP_SusC/RagA_CS"/>
</dbReference>
<dbReference type="Gene3D" id="2.60.40.1120">
    <property type="entry name" value="Carboxypeptidase-like, regulatory domain"/>
    <property type="match status" value="1"/>
</dbReference>
<keyword evidence="1" id="KW-0998">Cell outer membrane</keyword>
<gene>
    <name evidence="3" type="ordered locus">Belba_2159</name>
</gene>
<dbReference type="Pfam" id="PF07715">
    <property type="entry name" value="Plug"/>
    <property type="match status" value="1"/>
</dbReference>
<dbReference type="RefSeq" id="WP_014772687.1">
    <property type="nucleotide sequence ID" value="NC_018010.1"/>
</dbReference>
<dbReference type="InterPro" id="IPR037066">
    <property type="entry name" value="Plug_dom_sf"/>
</dbReference>
<dbReference type="FunFam" id="2.170.130.10:FF:000003">
    <property type="entry name" value="SusC/RagA family TonB-linked outer membrane protein"/>
    <property type="match status" value="1"/>
</dbReference>
<protein>
    <submittedName>
        <fullName evidence="3">TonB-linked outer membrane protein, SusC/RagA family</fullName>
    </submittedName>
</protein>
<dbReference type="Pfam" id="PF13715">
    <property type="entry name" value="CarbopepD_reg_2"/>
    <property type="match status" value="1"/>
</dbReference>
<keyword evidence="1" id="KW-0812">Transmembrane</keyword>
<dbReference type="InterPro" id="IPR012910">
    <property type="entry name" value="Plug_dom"/>
</dbReference>
<evidence type="ECO:0000313" key="4">
    <source>
        <dbReference type="Proteomes" id="UP000006050"/>
    </source>
</evidence>
<proteinExistence type="inferred from homology"/>
<feature type="domain" description="TonB-dependent receptor plug" evidence="2">
    <location>
        <begin position="224"/>
        <end position="331"/>
    </location>
</feature>
<dbReference type="KEGG" id="bbd:Belba_2159"/>
<evidence type="ECO:0000256" key="1">
    <source>
        <dbReference type="PROSITE-ProRule" id="PRU01360"/>
    </source>
</evidence>
<dbReference type="Gene3D" id="2.170.130.10">
    <property type="entry name" value="TonB-dependent receptor, plug domain"/>
    <property type="match status" value="1"/>
</dbReference>
<dbReference type="HOGENOM" id="CLU_004317_1_0_10"/>
<comment type="similarity">
    <text evidence="1">Belongs to the TonB-dependent receptor family.</text>
</comment>
<evidence type="ECO:0000259" key="2">
    <source>
        <dbReference type="Pfam" id="PF07715"/>
    </source>
</evidence>
<dbReference type="Proteomes" id="UP000006050">
    <property type="component" value="Chromosome"/>
</dbReference>
<dbReference type="SUPFAM" id="SSF49464">
    <property type="entry name" value="Carboxypeptidase regulatory domain-like"/>
    <property type="match status" value="1"/>
</dbReference>
<evidence type="ECO:0000313" key="3">
    <source>
        <dbReference type="EMBL" id="AFL84726.1"/>
    </source>
</evidence>
<organism evidence="3 4">
    <name type="scientific">Belliella baltica (strain DSM 15883 / CIP 108006 / LMG 21964 / BA134)</name>
    <dbReference type="NCBI Taxonomy" id="866536"/>
    <lineage>
        <taxon>Bacteria</taxon>
        <taxon>Pseudomonadati</taxon>
        <taxon>Bacteroidota</taxon>
        <taxon>Cytophagia</taxon>
        <taxon>Cytophagales</taxon>
        <taxon>Cyclobacteriaceae</taxon>
        <taxon>Belliella</taxon>
    </lineage>
</organism>
<dbReference type="EMBL" id="CP003281">
    <property type="protein sequence ID" value="AFL84726.1"/>
    <property type="molecule type" value="Genomic_DNA"/>
</dbReference>
<dbReference type="InterPro" id="IPR008969">
    <property type="entry name" value="CarboxyPept-like_regulatory"/>
</dbReference>